<evidence type="ECO:0000313" key="2">
    <source>
        <dbReference type="Proteomes" id="UP000321055"/>
    </source>
</evidence>
<dbReference type="Proteomes" id="UP000321055">
    <property type="component" value="Unassembled WGS sequence"/>
</dbReference>
<dbReference type="AlphaFoldDB" id="A0A5C7VVL6"/>
<reference evidence="1 2" key="1">
    <citation type="submission" date="2018-09" db="EMBL/GenBank/DDBJ databases">
        <title>Metagenome Assembled Genomes from an Advanced Water Purification Facility.</title>
        <authorList>
            <person name="Stamps B.W."/>
            <person name="Spear J.R."/>
        </authorList>
    </citation>
    <scope>NUCLEOTIDE SEQUENCE [LARGE SCALE GENOMIC DNA]</scope>
    <source>
        <strain evidence="1">Bin_54_1</strain>
    </source>
</reference>
<sequence length="306" mass="35436">MARSPLSHYSPKFANKAWSDENNFLSYFYCPHRQKVKKIQKGRKQWGRKRGLYTWQVECALDRDLENDAGQIYEKICTYNEVAPGERVIWAQFLLSQLVRTPTFIKYETEVKKIFGITEKPMHDRVGCRECGDLNFVANRDWCLLLAHENDFFLRSDNPVFQSGFIERAETCLFYPLKPNLCFVACSMPANWNAYTHLPNETCGYQLAKGGAHFINFHLAKAAGESLIISPKHDGEIAERMYGDMLGTYPQPPFSLHTLVDEHLETEEAYESIRIIMSKTDGFQYPTWQPMELEPFYQKKRGASVA</sequence>
<dbReference type="EMBL" id="SSFX01000057">
    <property type="protein sequence ID" value="TXI28178.1"/>
    <property type="molecule type" value="Genomic_DNA"/>
</dbReference>
<accession>A0A5C7VVL6</accession>
<proteinExistence type="predicted"/>
<organism evidence="1 2">
    <name type="scientific">Nitrosomonas oligotropha</name>
    <dbReference type="NCBI Taxonomy" id="42354"/>
    <lineage>
        <taxon>Bacteria</taxon>
        <taxon>Pseudomonadati</taxon>
        <taxon>Pseudomonadota</taxon>
        <taxon>Betaproteobacteria</taxon>
        <taxon>Nitrosomonadales</taxon>
        <taxon>Nitrosomonadaceae</taxon>
        <taxon>Nitrosomonas</taxon>
    </lineage>
</organism>
<evidence type="ECO:0000313" key="1">
    <source>
        <dbReference type="EMBL" id="TXI28178.1"/>
    </source>
</evidence>
<comment type="caution">
    <text evidence="1">The sequence shown here is derived from an EMBL/GenBank/DDBJ whole genome shotgun (WGS) entry which is preliminary data.</text>
</comment>
<dbReference type="Pfam" id="PF14022">
    <property type="entry name" value="DUF4238"/>
    <property type="match status" value="1"/>
</dbReference>
<name>A0A5C7VVL6_9PROT</name>
<dbReference type="InterPro" id="IPR025332">
    <property type="entry name" value="DUF4238"/>
</dbReference>
<gene>
    <name evidence="1" type="ORF">E6Q60_07980</name>
</gene>
<protein>
    <submittedName>
        <fullName evidence="1">DUF4238 domain-containing protein</fullName>
    </submittedName>
</protein>